<evidence type="ECO:0000313" key="3">
    <source>
        <dbReference type="Proteomes" id="UP000197003"/>
    </source>
</evidence>
<dbReference type="RefSeq" id="WP_088564785.1">
    <property type="nucleotide sequence ID" value="NZ_CP020946.1"/>
</dbReference>
<gene>
    <name evidence="2" type="ORF">B9G79_06425</name>
</gene>
<reference evidence="2 3" key="1">
    <citation type="submission" date="2017-04" db="EMBL/GenBank/DDBJ databases">
        <title>Whole genome sequence of Bdellovibrio bacteriovorus strain SSB218315.</title>
        <authorList>
            <person name="Oyedara O."/>
            <person name="Rodriguez-Perez M.A."/>
        </authorList>
    </citation>
    <scope>NUCLEOTIDE SEQUENCE [LARGE SCALE GENOMIC DNA]</scope>
    <source>
        <strain evidence="2 3">SSB218315</strain>
    </source>
</reference>
<accession>A0A1Z3N6Y7</accession>
<feature type="signal peptide" evidence="1">
    <location>
        <begin position="1"/>
        <end position="16"/>
    </location>
</feature>
<sequence length="136" mass="14952">MLSFIMMLALAGNAQAQNPPKAKKMNTSIYEQEAEEEKTESFSAKVRVVREISDEVEVFFEGEKAKGAYTLPRSLPQYGALLKILEKSRKPGGPPVQVSADGEKRIKSVEASAAPKSTVIVPDDPNKKWDFGKIPD</sequence>
<organism evidence="2 3">
    <name type="scientific">Bdellovibrio bacteriovorus</name>
    <dbReference type="NCBI Taxonomy" id="959"/>
    <lineage>
        <taxon>Bacteria</taxon>
        <taxon>Pseudomonadati</taxon>
        <taxon>Bdellovibrionota</taxon>
        <taxon>Bdellovibrionia</taxon>
        <taxon>Bdellovibrionales</taxon>
        <taxon>Pseudobdellovibrionaceae</taxon>
        <taxon>Bdellovibrio</taxon>
    </lineage>
</organism>
<protein>
    <submittedName>
        <fullName evidence="2">Uncharacterized protein</fullName>
    </submittedName>
</protein>
<evidence type="ECO:0000256" key="1">
    <source>
        <dbReference type="SAM" id="SignalP"/>
    </source>
</evidence>
<proteinExistence type="predicted"/>
<dbReference type="EMBL" id="CP020946">
    <property type="protein sequence ID" value="ASD63228.1"/>
    <property type="molecule type" value="Genomic_DNA"/>
</dbReference>
<evidence type="ECO:0000313" key="2">
    <source>
        <dbReference type="EMBL" id="ASD63228.1"/>
    </source>
</evidence>
<dbReference type="Proteomes" id="UP000197003">
    <property type="component" value="Chromosome"/>
</dbReference>
<feature type="chain" id="PRO_5013142587" evidence="1">
    <location>
        <begin position="17"/>
        <end position="136"/>
    </location>
</feature>
<keyword evidence="1" id="KW-0732">Signal</keyword>
<dbReference type="AlphaFoldDB" id="A0A1Z3N6Y7"/>
<name>A0A1Z3N6Y7_BDEBC</name>
<dbReference type="OrthoDB" id="9342721at2"/>